<reference evidence="2 3" key="1">
    <citation type="journal article" date="2018" name="Front. Microbiol.">
        <title>Genome-Wide Analysis of Corynespora cassiicola Leaf Fall Disease Putative Effectors.</title>
        <authorList>
            <person name="Lopez D."/>
            <person name="Ribeiro S."/>
            <person name="Label P."/>
            <person name="Fumanal B."/>
            <person name="Venisse J.S."/>
            <person name="Kohler A."/>
            <person name="de Oliveira R.R."/>
            <person name="Labutti K."/>
            <person name="Lipzen A."/>
            <person name="Lail K."/>
            <person name="Bauer D."/>
            <person name="Ohm R.A."/>
            <person name="Barry K.W."/>
            <person name="Spatafora J."/>
            <person name="Grigoriev I.V."/>
            <person name="Martin F.M."/>
            <person name="Pujade-Renaud V."/>
        </authorList>
    </citation>
    <scope>NUCLEOTIDE SEQUENCE [LARGE SCALE GENOMIC DNA]</scope>
    <source>
        <strain evidence="2 3">Philippines</strain>
    </source>
</reference>
<gene>
    <name evidence="2" type="ORF">BS50DRAFT_573693</name>
</gene>
<name>A0A2T2NNA5_CORCC</name>
<keyword evidence="3" id="KW-1185">Reference proteome</keyword>
<dbReference type="Proteomes" id="UP000240883">
    <property type="component" value="Unassembled WGS sequence"/>
</dbReference>
<feature type="compositionally biased region" description="Polar residues" evidence="1">
    <location>
        <begin position="10"/>
        <end position="22"/>
    </location>
</feature>
<accession>A0A2T2NNA5</accession>
<protein>
    <submittedName>
        <fullName evidence="2">Uncharacterized protein</fullName>
    </submittedName>
</protein>
<feature type="region of interest" description="Disordered" evidence="1">
    <location>
        <begin position="1"/>
        <end position="27"/>
    </location>
</feature>
<dbReference type="AlphaFoldDB" id="A0A2T2NNA5"/>
<evidence type="ECO:0000256" key="1">
    <source>
        <dbReference type="SAM" id="MobiDB-lite"/>
    </source>
</evidence>
<organism evidence="2 3">
    <name type="scientific">Corynespora cassiicola Philippines</name>
    <dbReference type="NCBI Taxonomy" id="1448308"/>
    <lineage>
        <taxon>Eukaryota</taxon>
        <taxon>Fungi</taxon>
        <taxon>Dikarya</taxon>
        <taxon>Ascomycota</taxon>
        <taxon>Pezizomycotina</taxon>
        <taxon>Dothideomycetes</taxon>
        <taxon>Pleosporomycetidae</taxon>
        <taxon>Pleosporales</taxon>
        <taxon>Corynesporascaceae</taxon>
        <taxon>Corynespora</taxon>
    </lineage>
</organism>
<proteinExistence type="predicted"/>
<evidence type="ECO:0000313" key="3">
    <source>
        <dbReference type="Proteomes" id="UP000240883"/>
    </source>
</evidence>
<evidence type="ECO:0000313" key="2">
    <source>
        <dbReference type="EMBL" id="PSN66905.1"/>
    </source>
</evidence>
<sequence length="174" mass="18871">MAKPCDRHPTINQPANQPTNPIVPSVRKRPLPGAYVLAKRSSNPVGTLLEIHPRRADLSIQLFPCLGFGLGFRAAGAGHWAAGTTGRRLCPSLPTSLRPSTTDSCTGGVRCQYAGKLAESTKGCTWMLEPPKGITRGPWLLPASELDPIRLDEYHAIDEKKRVVILTEARGNIE</sequence>
<dbReference type="EMBL" id="KZ678135">
    <property type="protein sequence ID" value="PSN66905.1"/>
    <property type="molecule type" value="Genomic_DNA"/>
</dbReference>